<evidence type="ECO:0000256" key="2">
    <source>
        <dbReference type="ARBA" id="ARBA00004429"/>
    </source>
</evidence>
<dbReference type="GO" id="GO:0017004">
    <property type="term" value="P:cytochrome complex assembly"/>
    <property type="evidence" value="ECO:0007669"/>
    <property type="project" value="UniProtKB-KW"/>
</dbReference>
<keyword evidence="15" id="KW-1185">Reference proteome</keyword>
<evidence type="ECO:0000256" key="4">
    <source>
        <dbReference type="ARBA" id="ARBA00016452"/>
    </source>
</evidence>
<evidence type="ECO:0000256" key="10">
    <source>
        <dbReference type="ARBA" id="ARBA00022989"/>
    </source>
</evidence>
<keyword evidence="5 12" id="KW-0813">Transport</keyword>
<proteinExistence type="inferred from homology"/>
<name>A0AAU9C1P5_9GAMM</name>
<evidence type="ECO:0000256" key="1">
    <source>
        <dbReference type="ARBA" id="ARBA00002442"/>
    </source>
</evidence>
<dbReference type="PRINTS" id="PR01414">
    <property type="entry name" value="CCMBBIOGNSIS"/>
</dbReference>
<organism evidence="14 15">
    <name type="scientific">Methylomarinovum caldicuralii</name>
    <dbReference type="NCBI Taxonomy" id="438856"/>
    <lineage>
        <taxon>Bacteria</taxon>
        <taxon>Pseudomonadati</taxon>
        <taxon>Pseudomonadota</taxon>
        <taxon>Gammaproteobacteria</taxon>
        <taxon>Methylococcales</taxon>
        <taxon>Methylothermaceae</taxon>
        <taxon>Methylomarinovum</taxon>
    </lineage>
</organism>
<dbReference type="EMBL" id="AP024714">
    <property type="protein sequence ID" value="BCX81508.1"/>
    <property type="molecule type" value="Genomic_DNA"/>
</dbReference>
<evidence type="ECO:0000313" key="15">
    <source>
        <dbReference type="Proteomes" id="UP001321825"/>
    </source>
</evidence>
<dbReference type="GO" id="GO:1903607">
    <property type="term" value="P:cytochrome c biosynthetic process"/>
    <property type="evidence" value="ECO:0007669"/>
    <property type="project" value="TreeGrafter"/>
</dbReference>
<evidence type="ECO:0000256" key="3">
    <source>
        <dbReference type="ARBA" id="ARBA00010544"/>
    </source>
</evidence>
<feature type="transmembrane region" description="Helical" evidence="13">
    <location>
        <begin position="133"/>
        <end position="158"/>
    </location>
</feature>
<feature type="transmembrane region" description="Helical" evidence="13">
    <location>
        <begin position="27"/>
        <end position="45"/>
    </location>
</feature>
<evidence type="ECO:0000256" key="9">
    <source>
        <dbReference type="ARBA" id="ARBA00022748"/>
    </source>
</evidence>
<feature type="transmembrane region" description="Helical" evidence="13">
    <location>
        <begin position="51"/>
        <end position="72"/>
    </location>
</feature>
<dbReference type="PIRSF" id="PIRSF002764">
    <property type="entry name" value="CcmB"/>
    <property type="match status" value="1"/>
</dbReference>
<comment type="subcellular location">
    <subcellularLocation>
        <location evidence="2">Cell inner membrane</location>
        <topology evidence="2">Multi-pass membrane protein</topology>
    </subcellularLocation>
</comment>
<feature type="transmembrane region" description="Helical" evidence="13">
    <location>
        <begin position="165"/>
        <end position="193"/>
    </location>
</feature>
<keyword evidence="9 12" id="KW-0201">Cytochrome c-type biogenesis</keyword>
<dbReference type="RefSeq" id="WP_317706430.1">
    <property type="nucleotide sequence ID" value="NZ_AP024714.1"/>
</dbReference>
<evidence type="ECO:0000256" key="8">
    <source>
        <dbReference type="ARBA" id="ARBA00022692"/>
    </source>
</evidence>
<protein>
    <recommendedName>
        <fullName evidence="4 12">Heme exporter protein B</fullName>
    </recommendedName>
</protein>
<comment type="function">
    <text evidence="1 12">Required for the export of heme to the periplasm for the biogenesis of c-type cytochromes.</text>
</comment>
<dbReference type="NCBIfam" id="TIGR01190">
    <property type="entry name" value="ccmB"/>
    <property type="match status" value="1"/>
</dbReference>
<dbReference type="GO" id="GO:0005886">
    <property type="term" value="C:plasma membrane"/>
    <property type="evidence" value="ECO:0007669"/>
    <property type="project" value="UniProtKB-SubCell"/>
</dbReference>
<dbReference type="PANTHER" id="PTHR30070:SF1">
    <property type="entry name" value="CYTOCHROME C BIOGENESIS B-RELATED"/>
    <property type="match status" value="1"/>
</dbReference>
<evidence type="ECO:0000256" key="11">
    <source>
        <dbReference type="ARBA" id="ARBA00023136"/>
    </source>
</evidence>
<keyword evidence="11 12" id="KW-0472">Membrane</keyword>
<dbReference type="Proteomes" id="UP001321825">
    <property type="component" value="Chromosome"/>
</dbReference>
<sequence>MLSSPLSAFWTLLKRDLILAFRHRGELLNPPLFFLMIVSLYPLGISPEPEILRGIAPGIIWIAALLSALFSLENLFKADFADGTLEQLALSPHPLPWLVTPKVLAHWLVSGLPMLLLAPVLALLLSLSQPATLALLATLALGTPLLSLIGAVGTALTVGLRRGGVLLTLLVLPLYIPVLIFATGAVGAAAAGLPISGQLYFLAALLVLASTLAPLAIAAAIRISLS</sequence>
<evidence type="ECO:0000313" key="14">
    <source>
        <dbReference type="EMBL" id="BCX81508.1"/>
    </source>
</evidence>
<evidence type="ECO:0000256" key="7">
    <source>
        <dbReference type="ARBA" id="ARBA00022519"/>
    </source>
</evidence>
<gene>
    <name evidence="14" type="ORF">MIT9_P1086</name>
</gene>
<reference evidence="15" key="1">
    <citation type="journal article" date="2024" name="Int. J. Syst. Evol. Microbiol.">
        <title>Methylomarinovum tepidoasis sp. nov., a moderately thermophilic methanotroph of the family Methylothermaceae isolated from a deep-sea hydrothermal field.</title>
        <authorList>
            <person name="Hirayama H."/>
            <person name="Takaki Y."/>
            <person name="Abe M."/>
            <person name="Miyazaki M."/>
            <person name="Uematsu K."/>
            <person name="Matsui Y."/>
            <person name="Takai K."/>
        </authorList>
    </citation>
    <scope>NUCLEOTIDE SEQUENCE [LARGE SCALE GENOMIC DNA]</scope>
    <source>
        <strain evidence="15">IT-9</strain>
    </source>
</reference>
<dbReference type="Pfam" id="PF03379">
    <property type="entry name" value="CcmB"/>
    <property type="match status" value="1"/>
</dbReference>
<keyword evidence="8 13" id="KW-0812">Transmembrane</keyword>
<dbReference type="AlphaFoldDB" id="A0AAU9C1P5"/>
<dbReference type="KEGG" id="mcau:MIT9_P1086"/>
<keyword evidence="7 12" id="KW-0997">Cell inner membrane</keyword>
<dbReference type="InterPro" id="IPR026031">
    <property type="entry name" value="Cyt_c_CcmB_bac"/>
</dbReference>
<comment type="similarity">
    <text evidence="3 12">Belongs to the CcmB/CycW/HelB family.</text>
</comment>
<feature type="transmembrane region" description="Helical" evidence="13">
    <location>
        <begin position="199"/>
        <end position="221"/>
    </location>
</feature>
<dbReference type="InterPro" id="IPR003544">
    <property type="entry name" value="Cyt_c_biogenesis_CcmB"/>
</dbReference>
<keyword evidence="6 12" id="KW-1003">Cell membrane</keyword>
<evidence type="ECO:0000256" key="12">
    <source>
        <dbReference type="PIRNR" id="PIRNR002764"/>
    </source>
</evidence>
<evidence type="ECO:0000256" key="6">
    <source>
        <dbReference type="ARBA" id="ARBA00022475"/>
    </source>
</evidence>
<keyword evidence="10 13" id="KW-1133">Transmembrane helix</keyword>
<dbReference type="PANTHER" id="PTHR30070">
    <property type="entry name" value="HEME EXPORTER PROTEIN B"/>
    <property type="match status" value="1"/>
</dbReference>
<feature type="transmembrane region" description="Helical" evidence="13">
    <location>
        <begin position="104"/>
        <end position="127"/>
    </location>
</feature>
<evidence type="ECO:0000256" key="5">
    <source>
        <dbReference type="ARBA" id="ARBA00022448"/>
    </source>
</evidence>
<evidence type="ECO:0000256" key="13">
    <source>
        <dbReference type="SAM" id="Phobius"/>
    </source>
</evidence>
<accession>A0AAU9C1P5</accession>
<dbReference type="GO" id="GO:0015232">
    <property type="term" value="F:heme transmembrane transporter activity"/>
    <property type="evidence" value="ECO:0007669"/>
    <property type="project" value="InterPro"/>
</dbReference>